<accession>A0ABW5YJC6</accession>
<gene>
    <name evidence="3" type="ORF">ACFS5J_03420</name>
</gene>
<name>A0ABW5YJC6_9FLAO</name>
<keyword evidence="4" id="KW-1185">Reference proteome</keyword>
<evidence type="ECO:0000313" key="4">
    <source>
        <dbReference type="Proteomes" id="UP001597534"/>
    </source>
</evidence>
<keyword evidence="1" id="KW-0812">Transmembrane</keyword>
<evidence type="ECO:0000256" key="1">
    <source>
        <dbReference type="SAM" id="Phobius"/>
    </source>
</evidence>
<protein>
    <submittedName>
        <fullName evidence="3">DUF2061 domain-containing protein</fullName>
    </submittedName>
</protein>
<dbReference type="InterPro" id="IPR018638">
    <property type="entry name" value="DUF2061_membrane"/>
</dbReference>
<dbReference type="RefSeq" id="WP_379810593.1">
    <property type="nucleotide sequence ID" value="NZ_JBHUPC010000010.1"/>
</dbReference>
<feature type="transmembrane region" description="Helical" evidence="1">
    <location>
        <begin position="39"/>
        <end position="67"/>
    </location>
</feature>
<keyword evidence="1" id="KW-1133">Transmembrane helix</keyword>
<keyword evidence="1" id="KW-0472">Membrane</keyword>
<dbReference type="Proteomes" id="UP001597534">
    <property type="component" value="Unassembled WGS sequence"/>
</dbReference>
<dbReference type="EMBL" id="JBHUPC010000010">
    <property type="protein sequence ID" value="MFD2891060.1"/>
    <property type="molecule type" value="Genomic_DNA"/>
</dbReference>
<comment type="caution">
    <text evidence="3">The sequence shown here is derived from an EMBL/GenBank/DDBJ whole genome shotgun (WGS) entry which is preliminary data.</text>
</comment>
<sequence>MILESILSKKQASWGKEVKISVFKTLTWRLLGTLDTMAISYWMTGSFTVAFSIGGFEVFTKMILYFIHERIWARWTK</sequence>
<dbReference type="Pfam" id="PF09834">
    <property type="entry name" value="DUF2061"/>
    <property type="match status" value="1"/>
</dbReference>
<proteinExistence type="predicted"/>
<reference evidence="4" key="1">
    <citation type="journal article" date="2019" name="Int. J. Syst. Evol. Microbiol.">
        <title>The Global Catalogue of Microorganisms (GCM) 10K type strain sequencing project: providing services to taxonomists for standard genome sequencing and annotation.</title>
        <authorList>
            <consortium name="The Broad Institute Genomics Platform"/>
            <consortium name="The Broad Institute Genome Sequencing Center for Infectious Disease"/>
            <person name="Wu L."/>
            <person name="Ma J."/>
        </authorList>
    </citation>
    <scope>NUCLEOTIDE SEQUENCE [LARGE SCALE GENOMIC DNA]</scope>
    <source>
        <strain evidence="4">KCTC 22671</strain>
    </source>
</reference>
<organism evidence="3 4">
    <name type="scientific">Flavobacterium chuncheonense</name>
    <dbReference type="NCBI Taxonomy" id="2026653"/>
    <lineage>
        <taxon>Bacteria</taxon>
        <taxon>Pseudomonadati</taxon>
        <taxon>Bacteroidota</taxon>
        <taxon>Flavobacteriia</taxon>
        <taxon>Flavobacteriales</taxon>
        <taxon>Flavobacteriaceae</taxon>
        <taxon>Flavobacterium</taxon>
    </lineage>
</organism>
<evidence type="ECO:0000313" key="3">
    <source>
        <dbReference type="EMBL" id="MFD2891060.1"/>
    </source>
</evidence>
<feature type="domain" description="DUF2061" evidence="2">
    <location>
        <begin position="23"/>
        <end position="73"/>
    </location>
</feature>
<evidence type="ECO:0000259" key="2">
    <source>
        <dbReference type="Pfam" id="PF09834"/>
    </source>
</evidence>